<dbReference type="EMBL" id="DVMW01000047">
    <property type="protein sequence ID" value="HIU36597.1"/>
    <property type="molecule type" value="Genomic_DNA"/>
</dbReference>
<dbReference type="AlphaFoldDB" id="A0A9D1LFB3"/>
<organism evidence="2 3">
    <name type="scientific">Candidatus Fimenecus excrementigallinarum</name>
    <dbReference type="NCBI Taxonomy" id="2840816"/>
    <lineage>
        <taxon>Bacteria</taxon>
        <taxon>Bacillati</taxon>
        <taxon>Bacillota</taxon>
        <taxon>Clostridia</taxon>
        <taxon>Candidatus Fimenecus</taxon>
    </lineage>
</organism>
<protein>
    <submittedName>
        <fullName evidence="2">GNAT family N-acetyltransferase</fullName>
    </submittedName>
</protein>
<proteinExistence type="predicted"/>
<evidence type="ECO:0000259" key="1">
    <source>
        <dbReference type="PROSITE" id="PS51186"/>
    </source>
</evidence>
<dbReference type="Pfam" id="PF00583">
    <property type="entry name" value="Acetyltransf_1"/>
    <property type="match status" value="1"/>
</dbReference>
<reference evidence="2" key="1">
    <citation type="submission" date="2020-10" db="EMBL/GenBank/DDBJ databases">
        <authorList>
            <person name="Gilroy R."/>
        </authorList>
    </citation>
    <scope>NUCLEOTIDE SEQUENCE</scope>
    <source>
        <strain evidence="2">ChiGjej1B1-19959</strain>
    </source>
</reference>
<dbReference type="InterPro" id="IPR000182">
    <property type="entry name" value="GNAT_dom"/>
</dbReference>
<reference evidence="2" key="2">
    <citation type="journal article" date="2021" name="PeerJ">
        <title>Extensive microbial diversity within the chicken gut microbiome revealed by metagenomics and culture.</title>
        <authorList>
            <person name="Gilroy R."/>
            <person name="Ravi A."/>
            <person name="Getino M."/>
            <person name="Pursley I."/>
            <person name="Horton D.L."/>
            <person name="Alikhan N.F."/>
            <person name="Baker D."/>
            <person name="Gharbi K."/>
            <person name="Hall N."/>
            <person name="Watson M."/>
            <person name="Adriaenssens E.M."/>
            <person name="Foster-Nyarko E."/>
            <person name="Jarju S."/>
            <person name="Secka A."/>
            <person name="Antonio M."/>
            <person name="Oren A."/>
            <person name="Chaudhuri R.R."/>
            <person name="La Ragione R."/>
            <person name="Hildebrand F."/>
            <person name="Pallen M.J."/>
        </authorList>
    </citation>
    <scope>NUCLEOTIDE SEQUENCE</scope>
    <source>
        <strain evidence="2">ChiGjej1B1-19959</strain>
    </source>
</reference>
<dbReference type="PROSITE" id="PS51186">
    <property type="entry name" value="GNAT"/>
    <property type="match status" value="1"/>
</dbReference>
<feature type="domain" description="N-acetyltransferase" evidence="1">
    <location>
        <begin position="117"/>
        <end position="258"/>
    </location>
</feature>
<dbReference type="SUPFAM" id="SSF55729">
    <property type="entry name" value="Acyl-CoA N-acyltransferases (Nat)"/>
    <property type="match status" value="1"/>
</dbReference>
<gene>
    <name evidence="2" type="ORF">IAC53_08345</name>
</gene>
<evidence type="ECO:0000313" key="3">
    <source>
        <dbReference type="Proteomes" id="UP000824071"/>
    </source>
</evidence>
<dbReference type="GO" id="GO:0016747">
    <property type="term" value="F:acyltransferase activity, transferring groups other than amino-acyl groups"/>
    <property type="evidence" value="ECO:0007669"/>
    <property type="project" value="InterPro"/>
</dbReference>
<dbReference type="Proteomes" id="UP000824071">
    <property type="component" value="Unassembled WGS sequence"/>
</dbReference>
<name>A0A9D1LFB3_9FIRM</name>
<dbReference type="InterPro" id="IPR016181">
    <property type="entry name" value="Acyl_CoA_acyltransferase"/>
</dbReference>
<accession>A0A9D1LFB3</accession>
<sequence>MLRRFEPLTDAAGDALCARFPGAAAAVLSAGIDAYETESVWVQAAEASARPAAFCILQRSGTAAVYAQKDADLAELAAFLRAGAAGTVRAGGPAFASVRGAERIFLMTQAAPPTREPEGPAASVCDDFFALHALLCRVAGLPENAAQANAWVARASRTFFAGRSCAYAAACASGALAATATVRFVGRYAVFEDVAALPAHRGQGLARACVEAGCRRAAKAGRLPALLCRETAVGFWKACGFAIRETMYTGKFGNGEIF</sequence>
<evidence type="ECO:0000313" key="2">
    <source>
        <dbReference type="EMBL" id="HIU36597.1"/>
    </source>
</evidence>
<comment type="caution">
    <text evidence="2">The sequence shown here is derived from an EMBL/GenBank/DDBJ whole genome shotgun (WGS) entry which is preliminary data.</text>
</comment>
<dbReference type="Gene3D" id="3.40.630.30">
    <property type="match status" value="1"/>
</dbReference>